<dbReference type="AlphaFoldDB" id="A0A560GHL0"/>
<dbReference type="InterPro" id="IPR011050">
    <property type="entry name" value="Pectin_lyase_fold/virulence"/>
</dbReference>
<protein>
    <submittedName>
        <fullName evidence="4">Nitrous oxidase accessory protein</fullName>
    </submittedName>
</protein>
<evidence type="ECO:0000313" key="4">
    <source>
        <dbReference type="EMBL" id="TWB33281.1"/>
    </source>
</evidence>
<dbReference type="NCBIfam" id="TIGR03804">
    <property type="entry name" value="para_beta_helix"/>
    <property type="match status" value="1"/>
</dbReference>
<proteinExistence type="predicted"/>
<evidence type="ECO:0000256" key="2">
    <source>
        <dbReference type="SAM" id="SignalP"/>
    </source>
</evidence>
<reference evidence="4 5" key="1">
    <citation type="submission" date="2019-06" db="EMBL/GenBank/DDBJ databases">
        <title>Genomic Encyclopedia of Type Strains, Phase IV (KMG-V): Genome sequencing to study the core and pangenomes of soil and plant-associated prokaryotes.</title>
        <authorList>
            <person name="Whitman W."/>
        </authorList>
    </citation>
    <scope>NUCLEOTIDE SEQUENCE [LARGE SCALE GENOMIC DNA]</scope>
    <source>
        <strain evidence="4 5">BR 11622</strain>
    </source>
</reference>
<sequence>MRRTATALLSLTCLGACPWALPARADVREVPAGGDGLAHAVAAAAPGDVLRLAPGIHRGGVTIGKPLTLEGAPGHAAIVDAGGAGSALTVTAPDVTVRGLTLKGSGPEQHAMDSGLLLMPTATGARVVGNHLTGNLYGVYVQGPHDATVEDNDIAGRTDLPMSQRGNGVTVWNAPGARIIANRITGGRDGIFANASRQDLFQGNRMEGVRFAIHYMYTNDSRVLGNVSVGNDIGFALMFSDRLEVRDNQSAGDRDYGLLLNYANASTITGNRVDGRFRQTRMGPAIGEDGGDGAMMPRVAGTEGGFRAGTAKCVFVYNANKNRLADNRFAGCDIGIHFTAGAERNTLTGNAFIGNRTQVMYVGTRSLDWSDHGRGNYWSDNPAFDLNGDGIADEAYRPNDLVDRVVWRFPAAKLLLNSPAIQVIRWAQAQFPALHPGGVIDSAPLMKPPTMTGDTPVDADAPLATASSQP</sequence>
<dbReference type="Gene3D" id="2.160.20.10">
    <property type="entry name" value="Single-stranded right-handed beta-helix, Pectin lyase-like"/>
    <property type="match status" value="2"/>
</dbReference>
<feature type="signal peptide" evidence="2">
    <location>
        <begin position="1"/>
        <end position="25"/>
    </location>
</feature>
<dbReference type="RefSeq" id="WP_145736896.1">
    <property type="nucleotide sequence ID" value="NZ_VITR01000033.1"/>
</dbReference>
<feature type="region of interest" description="Disordered" evidence="1">
    <location>
        <begin position="445"/>
        <end position="470"/>
    </location>
</feature>
<name>A0A560GHL0_9PROT</name>
<dbReference type="InterPro" id="IPR007742">
    <property type="entry name" value="NosD_dom"/>
</dbReference>
<feature type="chain" id="PRO_5022216408" evidence="2">
    <location>
        <begin position="26"/>
        <end position="470"/>
    </location>
</feature>
<comment type="caution">
    <text evidence="4">The sequence shown here is derived from an EMBL/GenBank/DDBJ whole genome shotgun (WGS) entry which is preliminary data.</text>
</comment>
<keyword evidence="2" id="KW-0732">Signal</keyword>
<gene>
    <name evidence="4" type="ORF">FBZ90_1333</name>
</gene>
<dbReference type="SMART" id="SM00710">
    <property type="entry name" value="PbH1"/>
    <property type="match status" value="8"/>
</dbReference>
<feature type="domain" description="Carbohydrate-binding/sugar hydrolysis" evidence="3">
    <location>
        <begin position="200"/>
        <end position="394"/>
    </location>
</feature>
<dbReference type="InterPro" id="IPR026464">
    <property type="entry name" value="NosD_copper_fam"/>
</dbReference>
<accession>A0A560GHL0</accession>
<dbReference type="SMART" id="SM00722">
    <property type="entry name" value="CASH"/>
    <property type="match status" value="2"/>
</dbReference>
<dbReference type="Pfam" id="PF05048">
    <property type="entry name" value="NosD"/>
    <property type="match status" value="1"/>
</dbReference>
<dbReference type="InterPro" id="IPR006633">
    <property type="entry name" value="Carb-bd_sugar_hydrolysis-dom"/>
</dbReference>
<feature type="domain" description="Carbohydrate-binding/sugar hydrolysis" evidence="3">
    <location>
        <begin position="44"/>
        <end position="194"/>
    </location>
</feature>
<dbReference type="OrthoDB" id="9767990at2"/>
<organism evidence="4 5">
    <name type="scientific">Nitrospirillum amazonense</name>
    <dbReference type="NCBI Taxonomy" id="28077"/>
    <lineage>
        <taxon>Bacteria</taxon>
        <taxon>Pseudomonadati</taxon>
        <taxon>Pseudomonadota</taxon>
        <taxon>Alphaproteobacteria</taxon>
        <taxon>Rhodospirillales</taxon>
        <taxon>Azospirillaceae</taxon>
        <taxon>Nitrospirillum</taxon>
    </lineage>
</organism>
<dbReference type="EMBL" id="VITR01000033">
    <property type="protein sequence ID" value="TWB33281.1"/>
    <property type="molecule type" value="Genomic_DNA"/>
</dbReference>
<evidence type="ECO:0000313" key="5">
    <source>
        <dbReference type="Proteomes" id="UP000315751"/>
    </source>
</evidence>
<dbReference type="SUPFAM" id="SSF51126">
    <property type="entry name" value="Pectin lyase-like"/>
    <property type="match status" value="1"/>
</dbReference>
<dbReference type="InterPro" id="IPR022441">
    <property type="entry name" value="Para_beta_helix_rpt-2"/>
</dbReference>
<evidence type="ECO:0000256" key="1">
    <source>
        <dbReference type="SAM" id="MobiDB-lite"/>
    </source>
</evidence>
<dbReference type="Proteomes" id="UP000315751">
    <property type="component" value="Unassembled WGS sequence"/>
</dbReference>
<keyword evidence="5" id="KW-1185">Reference proteome</keyword>
<dbReference type="InterPro" id="IPR012334">
    <property type="entry name" value="Pectin_lyas_fold"/>
</dbReference>
<dbReference type="InterPro" id="IPR006626">
    <property type="entry name" value="PbH1"/>
</dbReference>
<dbReference type="NCBIfam" id="TIGR04247">
    <property type="entry name" value="NosD_copper_fam"/>
    <property type="match status" value="1"/>
</dbReference>
<evidence type="ECO:0000259" key="3">
    <source>
        <dbReference type="SMART" id="SM00722"/>
    </source>
</evidence>